<evidence type="ECO:0000313" key="3">
    <source>
        <dbReference type="Proteomes" id="UP000333828"/>
    </source>
</evidence>
<dbReference type="EMBL" id="CABPSI010000008">
    <property type="protein sequence ID" value="VVE58508.1"/>
    <property type="molecule type" value="Genomic_DNA"/>
</dbReference>
<sequence>MIVPATPESLALTPGVGSPMRRRLLQAAALAACLPLAACDAAPEMSGTFLQLWREHLDWRPEQWRARIAATRALGCREVFVQWIALAGDPASQWQASNALLTQLLDDCAAQGMGVHFGVPYDDRWWKVLGSTEAGALDTYLNDASAAVAATLNRSPWPRHAAFRGWYLPYEVEQYSWSDPARRDTLANWLDGLSRLVHDSSGQPPTISTFYSHIPGPGALPDLWRVLLERTRVHPMIQDGVGEWGMENYEALAPLRELFIARDTKFDLILELFQSAPNGKQDGTDFKAHAASFSRVSKQWDIARDYGAQRVVAFAVDPWVLGDTPEARALLRRWQAAQR</sequence>
<proteinExistence type="predicted"/>
<reference evidence="2 3" key="1">
    <citation type="submission" date="2019-08" db="EMBL/GenBank/DDBJ databases">
        <authorList>
            <person name="Peeters C."/>
        </authorList>
    </citation>
    <scope>NUCLEOTIDE SEQUENCE [LARGE SCALE GENOMIC DNA]</scope>
    <source>
        <strain evidence="2 3">LMG 31115</strain>
    </source>
</reference>
<dbReference type="Gene3D" id="3.20.20.80">
    <property type="entry name" value="Glycosidases"/>
    <property type="match status" value="1"/>
</dbReference>
<evidence type="ECO:0000313" key="2">
    <source>
        <dbReference type="EMBL" id="VVE58508.1"/>
    </source>
</evidence>
<dbReference type="RefSeq" id="WP_254439733.1">
    <property type="nucleotide sequence ID" value="NZ_CABPSI010000008.1"/>
</dbReference>
<organism evidence="2 3">
    <name type="scientific">Pandoraea iniqua</name>
    <dbReference type="NCBI Taxonomy" id="2508288"/>
    <lineage>
        <taxon>Bacteria</taxon>
        <taxon>Pseudomonadati</taxon>
        <taxon>Pseudomonadota</taxon>
        <taxon>Betaproteobacteria</taxon>
        <taxon>Burkholderiales</taxon>
        <taxon>Burkholderiaceae</taxon>
        <taxon>Pandoraea</taxon>
    </lineage>
</organism>
<gene>
    <name evidence="2" type="ORF">PIN31115_05330</name>
</gene>
<dbReference type="Proteomes" id="UP000333828">
    <property type="component" value="Unassembled WGS sequence"/>
</dbReference>
<protein>
    <submittedName>
        <fullName evidence="2">Tat pathway signal protein</fullName>
    </submittedName>
</protein>
<name>A0A5E4ZCE2_9BURK</name>
<dbReference type="InterPro" id="IPR027849">
    <property type="entry name" value="DUF4434"/>
</dbReference>
<feature type="domain" description="DUF4434" evidence="1">
    <location>
        <begin position="45"/>
        <end position="327"/>
    </location>
</feature>
<keyword evidence="3" id="KW-1185">Reference proteome</keyword>
<dbReference type="Pfam" id="PF14488">
    <property type="entry name" value="DUF4434"/>
    <property type="match status" value="1"/>
</dbReference>
<evidence type="ECO:0000259" key="1">
    <source>
        <dbReference type="Pfam" id="PF14488"/>
    </source>
</evidence>
<accession>A0A5E4ZCE2</accession>
<dbReference type="AlphaFoldDB" id="A0A5E4ZCE2"/>